<evidence type="ECO:0000313" key="1">
    <source>
        <dbReference type="EMBL" id="MCL9819067.1"/>
    </source>
</evidence>
<gene>
    <name evidence="1" type="ORF">NCR95_02620</name>
</gene>
<organism evidence="1 2">
    <name type="scientific">Helicobacter colisuis</name>
    <dbReference type="NCBI Taxonomy" id="2949739"/>
    <lineage>
        <taxon>Bacteria</taxon>
        <taxon>Pseudomonadati</taxon>
        <taxon>Campylobacterota</taxon>
        <taxon>Epsilonproteobacteria</taxon>
        <taxon>Campylobacterales</taxon>
        <taxon>Helicobacteraceae</taxon>
        <taxon>Helicobacter</taxon>
    </lineage>
</organism>
<comment type="caution">
    <text evidence="1">The sequence shown here is derived from an EMBL/GenBank/DDBJ whole genome shotgun (WGS) entry which is preliminary data.</text>
</comment>
<name>A0ABT0TT19_9HELI</name>
<dbReference type="Proteomes" id="UP001057522">
    <property type="component" value="Unassembled WGS sequence"/>
</dbReference>
<protein>
    <recommendedName>
        <fullName evidence="3">Lipoprotein</fullName>
    </recommendedName>
</protein>
<evidence type="ECO:0000313" key="2">
    <source>
        <dbReference type="Proteomes" id="UP001057522"/>
    </source>
</evidence>
<keyword evidence="2" id="KW-1185">Reference proteome</keyword>
<dbReference type="InterPro" id="IPR015943">
    <property type="entry name" value="WD40/YVTN_repeat-like_dom_sf"/>
</dbReference>
<dbReference type="Gene3D" id="2.130.10.10">
    <property type="entry name" value="YVTN repeat-like/Quinoprotein amine dehydrogenase"/>
    <property type="match status" value="1"/>
</dbReference>
<dbReference type="SUPFAM" id="SSF50998">
    <property type="entry name" value="Quinoprotein alcohol dehydrogenase-like"/>
    <property type="match status" value="1"/>
</dbReference>
<evidence type="ECO:0008006" key="3">
    <source>
        <dbReference type="Google" id="ProtNLM"/>
    </source>
</evidence>
<dbReference type="PROSITE" id="PS51257">
    <property type="entry name" value="PROKAR_LIPOPROTEIN"/>
    <property type="match status" value="1"/>
</dbReference>
<accession>A0ABT0TT19</accession>
<dbReference type="InterPro" id="IPR011047">
    <property type="entry name" value="Quinoprotein_ADH-like_sf"/>
</dbReference>
<dbReference type="RefSeq" id="WP_250603671.1">
    <property type="nucleotide sequence ID" value="NZ_JAMOKX010000002.1"/>
</dbReference>
<proteinExistence type="predicted"/>
<sequence>MPNNTLKILVGIVLLAFLSGCGSKYYFEPKEEEIANDISYGDSLSSDIIGITRDGATLASGQFITKYSQIPEVKLPKNARYLNESEKFYIATTNNKEMLLINKETLSESVIALEGNPISASIEENLAAIIFDNNSFVLFDLDLGRTLYKQENASAPTNNTLIASPYFLSDIAVIPTLDGKLVIVDKNTHQMIRSIVVNGGEKYFNNVIFLEAINDRMVAATPKRIISVSPSIINTFDANLQDILFFGDQIVLFTTEGEVILTDKDLNEIRRQKFPFAHFSAANHGDKIVVLETQGYLISLSEDLQEWQIFALPNKIKKPTFSATGKIFVGDEILEVN</sequence>
<dbReference type="EMBL" id="JAMOKX010000002">
    <property type="protein sequence ID" value="MCL9819067.1"/>
    <property type="molecule type" value="Genomic_DNA"/>
</dbReference>
<reference evidence="1" key="1">
    <citation type="submission" date="2022-06" db="EMBL/GenBank/DDBJ databases">
        <title>Helicobacter colisuis sp. nov.</title>
        <authorList>
            <person name="Papic B."/>
            <person name="Gruntar I."/>
        </authorList>
    </citation>
    <scope>NUCLEOTIDE SEQUENCE</scope>
    <source>
        <strain evidence="1">11154-15</strain>
    </source>
</reference>